<proteinExistence type="predicted"/>
<evidence type="ECO:0000256" key="1">
    <source>
        <dbReference type="SAM" id="MobiDB-lite"/>
    </source>
</evidence>
<dbReference type="EMBL" id="PYDT01000011">
    <property type="protein sequence ID" value="THU44151.1"/>
    <property type="molecule type" value="Genomic_DNA"/>
</dbReference>
<evidence type="ECO:0000313" key="3">
    <source>
        <dbReference type="Proteomes" id="UP000317650"/>
    </source>
</evidence>
<comment type="caution">
    <text evidence="2">The sequence shown here is derived from an EMBL/GenBank/DDBJ whole genome shotgun (WGS) entry which is preliminary data.</text>
</comment>
<dbReference type="AlphaFoldDB" id="A0A4S8I8F0"/>
<gene>
    <name evidence="2" type="ORF">C4D60_Mb02t04380</name>
</gene>
<protein>
    <submittedName>
        <fullName evidence="2">Uncharacterized protein</fullName>
    </submittedName>
</protein>
<feature type="compositionally biased region" description="Polar residues" evidence="1">
    <location>
        <begin position="9"/>
        <end position="22"/>
    </location>
</feature>
<sequence>MGCGVFSETGETPSRPRQSLENISGPILDDYNALTRGEKRRAPTLIQDSSVAGAPIHPPTIPPGVPLLSSLRVTAAAAAVMS</sequence>
<dbReference type="Proteomes" id="UP000317650">
    <property type="component" value="Chromosome 2"/>
</dbReference>
<reference evidence="2 3" key="1">
    <citation type="journal article" date="2019" name="Nat. Plants">
        <title>Genome sequencing of Musa balbisiana reveals subgenome evolution and function divergence in polyploid bananas.</title>
        <authorList>
            <person name="Yao X."/>
        </authorList>
    </citation>
    <scope>NUCLEOTIDE SEQUENCE [LARGE SCALE GENOMIC DNA]</scope>
    <source>
        <strain evidence="3">cv. DH-PKW</strain>
        <tissue evidence="2">Leaves</tissue>
    </source>
</reference>
<feature type="region of interest" description="Disordered" evidence="1">
    <location>
        <begin position="1"/>
        <end position="26"/>
    </location>
</feature>
<evidence type="ECO:0000313" key="2">
    <source>
        <dbReference type="EMBL" id="THU44151.1"/>
    </source>
</evidence>
<keyword evidence="3" id="KW-1185">Reference proteome</keyword>
<accession>A0A4S8I8F0</accession>
<name>A0A4S8I8F0_MUSBA</name>
<organism evidence="2 3">
    <name type="scientific">Musa balbisiana</name>
    <name type="common">Banana</name>
    <dbReference type="NCBI Taxonomy" id="52838"/>
    <lineage>
        <taxon>Eukaryota</taxon>
        <taxon>Viridiplantae</taxon>
        <taxon>Streptophyta</taxon>
        <taxon>Embryophyta</taxon>
        <taxon>Tracheophyta</taxon>
        <taxon>Spermatophyta</taxon>
        <taxon>Magnoliopsida</taxon>
        <taxon>Liliopsida</taxon>
        <taxon>Zingiberales</taxon>
        <taxon>Musaceae</taxon>
        <taxon>Musa</taxon>
    </lineage>
</organism>